<dbReference type="GO" id="GO:0016747">
    <property type="term" value="F:acyltransferase activity, transferring groups other than amino-acyl groups"/>
    <property type="evidence" value="ECO:0007669"/>
    <property type="project" value="InterPro"/>
</dbReference>
<evidence type="ECO:0000313" key="2">
    <source>
        <dbReference type="EMBL" id="KIW17393.1"/>
    </source>
</evidence>
<accession>A0A0D2BEI1</accession>
<proteinExistence type="predicted"/>
<organism evidence="2 3">
    <name type="scientific">Exophiala spinifera</name>
    <dbReference type="NCBI Taxonomy" id="91928"/>
    <lineage>
        <taxon>Eukaryota</taxon>
        <taxon>Fungi</taxon>
        <taxon>Dikarya</taxon>
        <taxon>Ascomycota</taxon>
        <taxon>Pezizomycotina</taxon>
        <taxon>Eurotiomycetes</taxon>
        <taxon>Chaetothyriomycetidae</taxon>
        <taxon>Chaetothyriales</taxon>
        <taxon>Herpotrichiellaceae</taxon>
        <taxon>Exophiala</taxon>
    </lineage>
</organism>
<gene>
    <name evidence="2" type="ORF">PV08_04587</name>
</gene>
<evidence type="ECO:0000313" key="3">
    <source>
        <dbReference type="Proteomes" id="UP000053328"/>
    </source>
</evidence>
<dbReference type="OrthoDB" id="5819582at2759"/>
<feature type="domain" description="Acyltransferase 3" evidence="1">
    <location>
        <begin position="38"/>
        <end position="126"/>
    </location>
</feature>
<dbReference type="GeneID" id="27331670"/>
<protein>
    <recommendedName>
        <fullName evidence="1">Acyltransferase 3 domain-containing protein</fullName>
    </recommendedName>
</protein>
<dbReference type="InterPro" id="IPR002656">
    <property type="entry name" value="Acyl_transf_3_dom"/>
</dbReference>
<dbReference type="RefSeq" id="XP_016237609.1">
    <property type="nucleotide sequence ID" value="XM_016378932.1"/>
</dbReference>
<reference evidence="2 3" key="1">
    <citation type="submission" date="2015-01" db="EMBL/GenBank/DDBJ databases">
        <title>The Genome Sequence of Exophiala spinifera CBS89968.</title>
        <authorList>
            <consortium name="The Broad Institute Genomics Platform"/>
            <person name="Cuomo C."/>
            <person name="de Hoog S."/>
            <person name="Gorbushina A."/>
            <person name="Stielow B."/>
            <person name="Teixiera M."/>
            <person name="Abouelleil A."/>
            <person name="Chapman S.B."/>
            <person name="Priest M."/>
            <person name="Young S.K."/>
            <person name="Wortman J."/>
            <person name="Nusbaum C."/>
            <person name="Birren B."/>
        </authorList>
    </citation>
    <scope>NUCLEOTIDE SEQUENCE [LARGE SCALE GENOMIC DNA]</scope>
    <source>
        <strain evidence="2 3">CBS 89968</strain>
    </source>
</reference>
<dbReference type="VEuPathDB" id="FungiDB:PV08_04587"/>
<dbReference type="EMBL" id="KN847494">
    <property type="protein sequence ID" value="KIW17393.1"/>
    <property type="molecule type" value="Genomic_DNA"/>
</dbReference>
<dbReference type="HOGENOM" id="CLU_1970597_0_0_1"/>
<evidence type="ECO:0000259" key="1">
    <source>
        <dbReference type="Pfam" id="PF01757"/>
    </source>
</evidence>
<keyword evidence="3" id="KW-1185">Reference proteome</keyword>
<dbReference type="Pfam" id="PF01757">
    <property type="entry name" value="Acyl_transf_3"/>
    <property type="match status" value="1"/>
</dbReference>
<dbReference type="AlphaFoldDB" id="A0A0D2BEI1"/>
<dbReference type="Proteomes" id="UP000053328">
    <property type="component" value="Unassembled WGS sequence"/>
</dbReference>
<sequence length="127" mass="14831">MSPNAQQRNWNGSEKASGRVTIGPKRLSTEMMNLVFLAGGTYLLCVDGETQLAPEYRKLRALQSPHWTKYDEWVDVRFCWQALGAMMFIYSTSRAIQFQRFLESRPLQYLGRVSFSLYLIHELVYRL</sequence>
<name>A0A0D2BEI1_9EURO</name>
<dbReference type="STRING" id="91928.A0A0D2BEI1"/>